<keyword evidence="2 3" id="KW-0456">Lyase</keyword>
<dbReference type="EMBL" id="BQNJ01000002">
    <property type="protein sequence ID" value="GKH03210.1"/>
    <property type="molecule type" value="Genomic_DNA"/>
</dbReference>
<evidence type="ECO:0000256" key="2">
    <source>
        <dbReference type="ARBA" id="ARBA00023239"/>
    </source>
</evidence>
<accession>A0A413WXA5</accession>
<reference evidence="4" key="1">
    <citation type="submission" date="2022-01" db="EMBL/GenBank/DDBJ databases">
        <title>Novel bile acid biosynthetic pathways are enriched in the microbiome of centenarians.</title>
        <authorList>
            <person name="Sato Y."/>
            <person name="Atarashi K."/>
            <person name="Plichta R.D."/>
            <person name="Arai Y."/>
            <person name="Sasajima S."/>
            <person name="Kearney M.S."/>
            <person name="Suda W."/>
            <person name="Takeshita K."/>
            <person name="Sasaki T."/>
            <person name="Okamoto S."/>
            <person name="Skelly N.A."/>
            <person name="Okamura Y."/>
            <person name="Vlamakis H."/>
            <person name="Li Y."/>
            <person name="Tanoue T."/>
            <person name="Takei H."/>
            <person name="Nittono H."/>
            <person name="Narushima S."/>
            <person name="Irie J."/>
            <person name="Itoh H."/>
            <person name="Moriya K."/>
            <person name="Sugiura Y."/>
            <person name="Suematsu M."/>
            <person name="Moritoki N."/>
            <person name="Shibata S."/>
            <person name="Littman R.D."/>
            <person name="Fischbach A.M."/>
            <person name="Uwamino Y."/>
            <person name="Inoue T."/>
            <person name="Honda A."/>
            <person name="Hattori M."/>
            <person name="Murai T."/>
            <person name="Xavier J.R."/>
            <person name="Hirose N."/>
            <person name="Honda K."/>
        </authorList>
    </citation>
    <scope>NUCLEOTIDE SEQUENCE</scope>
    <source>
        <strain evidence="4">CE91-St55</strain>
    </source>
</reference>
<name>A0A413WXA5_9FIRM</name>
<evidence type="ECO:0000313" key="4">
    <source>
        <dbReference type="EMBL" id="GKH03210.1"/>
    </source>
</evidence>
<protein>
    <submittedName>
        <fullName evidence="4">Dihydrodipicolinate synthase family protein</fullName>
    </submittedName>
</protein>
<dbReference type="PANTHER" id="PTHR12128">
    <property type="entry name" value="DIHYDRODIPICOLINATE SYNTHASE"/>
    <property type="match status" value="1"/>
</dbReference>
<evidence type="ECO:0000256" key="1">
    <source>
        <dbReference type="ARBA" id="ARBA00007592"/>
    </source>
</evidence>
<dbReference type="SMART" id="SM01130">
    <property type="entry name" value="DHDPS"/>
    <property type="match status" value="1"/>
</dbReference>
<sequence length="301" mass="33737">MKNVTLQGITAPVLTPFCENGEVNTDEYARLIQYITGCGIKGIFVGGTSGEFVNLRMEEREKLLDAAREAVEKDTTVLFNVTAMNEYELYHMIEWGRKKGADAVSVTAPYYHRYDEKALCRYFGKVAEAAEGMPVYLYNMSGMTNNPITPAILKTVAEQHRNICGVKDSSMDFMTLLNYQIAMEKMDFELITGNDAQVLPALQAGASGGIIAVASVFPELAVSIWNHFKDDNIEAARESQKKVLRIRELFRTVMPTIAHKEALKLQGFDMGPSRFPFRDLTGEERERLKKGLEDLGIIKEV</sequence>
<dbReference type="InterPro" id="IPR013785">
    <property type="entry name" value="Aldolase_TIM"/>
</dbReference>
<dbReference type="PANTHER" id="PTHR12128:SF66">
    <property type="entry name" value="4-HYDROXY-2-OXOGLUTARATE ALDOLASE, MITOCHONDRIAL"/>
    <property type="match status" value="1"/>
</dbReference>
<dbReference type="Pfam" id="PF00701">
    <property type="entry name" value="DHDPS"/>
    <property type="match status" value="1"/>
</dbReference>
<dbReference type="SUPFAM" id="SSF51569">
    <property type="entry name" value="Aldolase"/>
    <property type="match status" value="1"/>
</dbReference>
<proteinExistence type="inferred from homology"/>
<dbReference type="AlphaFoldDB" id="A0A413WXA5"/>
<evidence type="ECO:0000256" key="3">
    <source>
        <dbReference type="PIRNR" id="PIRNR001365"/>
    </source>
</evidence>
<gene>
    <name evidence="4" type="ORF">CE91St55_51910</name>
</gene>
<dbReference type="InterPro" id="IPR002220">
    <property type="entry name" value="DapA-like"/>
</dbReference>
<organism evidence="4 5">
    <name type="scientific">Hungatella hathewayi</name>
    <dbReference type="NCBI Taxonomy" id="154046"/>
    <lineage>
        <taxon>Bacteria</taxon>
        <taxon>Bacillati</taxon>
        <taxon>Bacillota</taxon>
        <taxon>Clostridia</taxon>
        <taxon>Lachnospirales</taxon>
        <taxon>Lachnospiraceae</taxon>
        <taxon>Hungatella</taxon>
    </lineage>
</organism>
<comment type="similarity">
    <text evidence="1 3">Belongs to the DapA family.</text>
</comment>
<dbReference type="RefSeq" id="WP_006777547.1">
    <property type="nucleotide sequence ID" value="NZ_BQNJ01000002.1"/>
</dbReference>
<dbReference type="GO" id="GO:0008840">
    <property type="term" value="F:4-hydroxy-tetrahydrodipicolinate synthase activity"/>
    <property type="evidence" value="ECO:0007669"/>
    <property type="project" value="TreeGrafter"/>
</dbReference>
<dbReference type="PRINTS" id="PR00146">
    <property type="entry name" value="DHPICSNTHASE"/>
</dbReference>
<dbReference type="GeneID" id="93150098"/>
<dbReference type="CDD" id="cd00408">
    <property type="entry name" value="DHDPS-like"/>
    <property type="match status" value="1"/>
</dbReference>
<evidence type="ECO:0000313" key="5">
    <source>
        <dbReference type="Proteomes" id="UP001055091"/>
    </source>
</evidence>
<dbReference type="PIRSF" id="PIRSF001365">
    <property type="entry name" value="DHDPS"/>
    <property type="match status" value="1"/>
</dbReference>
<comment type="caution">
    <text evidence="4">The sequence shown here is derived from an EMBL/GenBank/DDBJ whole genome shotgun (WGS) entry which is preliminary data.</text>
</comment>
<dbReference type="Proteomes" id="UP001055091">
    <property type="component" value="Unassembled WGS sequence"/>
</dbReference>
<dbReference type="Gene3D" id="3.20.20.70">
    <property type="entry name" value="Aldolase class I"/>
    <property type="match status" value="1"/>
</dbReference>